<dbReference type="Pfam" id="PF17827">
    <property type="entry name" value="PrmC_N"/>
    <property type="match status" value="1"/>
</dbReference>
<evidence type="ECO:0000256" key="3">
    <source>
        <dbReference type="ARBA" id="ARBA00022679"/>
    </source>
</evidence>
<evidence type="ECO:0000256" key="2">
    <source>
        <dbReference type="ARBA" id="ARBA00022603"/>
    </source>
</evidence>
<feature type="domain" description="Release factor glutamine methyltransferase N-terminal" evidence="7">
    <location>
        <begin position="12"/>
        <end position="77"/>
    </location>
</feature>
<evidence type="ECO:0000259" key="7">
    <source>
        <dbReference type="Pfam" id="PF17827"/>
    </source>
</evidence>
<keyword evidence="3" id="KW-0808">Transferase</keyword>
<dbReference type="Gene3D" id="1.10.8.10">
    <property type="entry name" value="DNA helicase RuvA subunit, C-terminal domain"/>
    <property type="match status" value="1"/>
</dbReference>
<evidence type="ECO:0000256" key="5">
    <source>
        <dbReference type="ARBA" id="ARBA00048391"/>
    </source>
</evidence>
<dbReference type="InterPro" id="IPR050320">
    <property type="entry name" value="N5-glutamine_MTase"/>
</dbReference>
<dbReference type="Proteomes" id="UP000566071">
    <property type="component" value="Unassembled WGS sequence"/>
</dbReference>
<comment type="catalytic activity">
    <reaction evidence="5">
        <text>L-glutaminyl-[peptide chain release factor] + S-adenosyl-L-methionine = N(5)-methyl-L-glutaminyl-[peptide chain release factor] + S-adenosyl-L-homocysteine + H(+)</text>
        <dbReference type="Rhea" id="RHEA:42896"/>
        <dbReference type="Rhea" id="RHEA-COMP:10271"/>
        <dbReference type="Rhea" id="RHEA-COMP:10272"/>
        <dbReference type="ChEBI" id="CHEBI:15378"/>
        <dbReference type="ChEBI" id="CHEBI:30011"/>
        <dbReference type="ChEBI" id="CHEBI:57856"/>
        <dbReference type="ChEBI" id="CHEBI:59789"/>
        <dbReference type="ChEBI" id="CHEBI:61891"/>
        <dbReference type="EC" id="2.1.1.297"/>
    </reaction>
</comment>
<sequence>MKTIKNVFEIYKQRLNTIYDAPETEAITLTVLTELLNTSKGIIKAFPEKELSLTQQEEANNILNQLQTGKPLQYVLGYTEFYGLKFLVNPATLIPRPETEELVEWALSEVAVAGSVAGFNILDIGTGTGCIAISLKKNLPQAQVSAIDISAVALKTAKQNAELNEVDVNFIEANIIKSQTNSLLNTQYSILISNPPTLRLMIKSACTPM</sequence>
<dbReference type="RefSeq" id="WP_175270269.1">
    <property type="nucleotide sequence ID" value="NZ_JABFCR010000057.1"/>
</dbReference>
<proteinExistence type="predicted"/>
<dbReference type="GO" id="GO:0032259">
    <property type="term" value="P:methylation"/>
    <property type="evidence" value="ECO:0007669"/>
    <property type="project" value="UniProtKB-KW"/>
</dbReference>
<gene>
    <name evidence="8" type="ORF">HK413_11815</name>
</gene>
<dbReference type="PANTHER" id="PTHR18895">
    <property type="entry name" value="HEMK METHYLTRANSFERASE"/>
    <property type="match status" value="1"/>
</dbReference>
<name>A0ABX1W6F3_9SPHI</name>
<organism evidence="8 9">
    <name type="scientific">Mucilaginibacter humi</name>
    <dbReference type="NCBI Taxonomy" id="2732510"/>
    <lineage>
        <taxon>Bacteria</taxon>
        <taxon>Pseudomonadati</taxon>
        <taxon>Bacteroidota</taxon>
        <taxon>Sphingobacteriia</taxon>
        <taxon>Sphingobacteriales</taxon>
        <taxon>Sphingobacteriaceae</taxon>
        <taxon>Mucilaginibacter</taxon>
    </lineage>
</organism>
<dbReference type="Pfam" id="PF05175">
    <property type="entry name" value="MTS"/>
    <property type="match status" value="1"/>
</dbReference>
<keyword evidence="4" id="KW-0949">S-adenosyl-L-methionine</keyword>
<evidence type="ECO:0000313" key="9">
    <source>
        <dbReference type="Proteomes" id="UP000566071"/>
    </source>
</evidence>
<comment type="caution">
    <text evidence="8">The sequence shown here is derived from an EMBL/GenBank/DDBJ whole genome shotgun (WGS) entry which is preliminary data.</text>
</comment>
<dbReference type="InterPro" id="IPR004556">
    <property type="entry name" value="HemK-like"/>
</dbReference>
<evidence type="ECO:0000256" key="1">
    <source>
        <dbReference type="ARBA" id="ARBA00012771"/>
    </source>
</evidence>
<keyword evidence="9" id="KW-1185">Reference proteome</keyword>
<dbReference type="InterPro" id="IPR029063">
    <property type="entry name" value="SAM-dependent_MTases_sf"/>
</dbReference>
<feature type="domain" description="Methyltransferase small" evidence="6">
    <location>
        <begin position="120"/>
        <end position="196"/>
    </location>
</feature>
<accession>A0ABX1W6F3</accession>
<dbReference type="SUPFAM" id="SSF53335">
    <property type="entry name" value="S-adenosyl-L-methionine-dependent methyltransferases"/>
    <property type="match status" value="1"/>
</dbReference>
<protein>
    <recommendedName>
        <fullName evidence="1">peptide chain release factor N(5)-glutamine methyltransferase</fullName>
        <ecNumber evidence="1">2.1.1.297</ecNumber>
    </recommendedName>
</protein>
<reference evidence="8 9" key="1">
    <citation type="submission" date="2020-05" db="EMBL/GenBank/DDBJ databases">
        <authorList>
            <person name="Khan S.A."/>
            <person name="Jeon C.O."/>
            <person name="Chun B.H."/>
        </authorList>
    </citation>
    <scope>NUCLEOTIDE SEQUENCE [LARGE SCALE GENOMIC DNA]</scope>
    <source>
        <strain evidence="8 9">S1162</strain>
    </source>
</reference>
<dbReference type="PANTHER" id="PTHR18895:SF74">
    <property type="entry name" value="MTRF1L RELEASE FACTOR GLUTAMINE METHYLTRANSFERASE"/>
    <property type="match status" value="1"/>
</dbReference>
<dbReference type="GO" id="GO:0008168">
    <property type="term" value="F:methyltransferase activity"/>
    <property type="evidence" value="ECO:0007669"/>
    <property type="project" value="UniProtKB-KW"/>
</dbReference>
<evidence type="ECO:0000256" key="4">
    <source>
        <dbReference type="ARBA" id="ARBA00022691"/>
    </source>
</evidence>
<dbReference type="Gene3D" id="3.40.50.150">
    <property type="entry name" value="Vaccinia Virus protein VP39"/>
    <property type="match status" value="1"/>
</dbReference>
<dbReference type="InterPro" id="IPR040758">
    <property type="entry name" value="PrmC_N"/>
</dbReference>
<dbReference type="EMBL" id="JABFCR010000057">
    <property type="protein sequence ID" value="NNU34595.1"/>
    <property type="molecule type" value="Genomic_DNA"/>
</dbReference>
<dbReference type="EC" id="2.1.1.297" evidence="1"/>
<dbReference type="CDD" id="cd02440">
    <property type="entry name" value="AdoMet_MTases"/>
    <property type="match status" value="1"/>
</dbReference>
<evidence type="ECO:0000259" key="6">
    <source>
        <dbReference type="Pfam" id="PF05175"/>
    </source>
</evidence>
<dbReference type="NCBIfam" id="TIGR00536">
    <property type="entry name" value="hemK_fam"/>
    <property type="match status" value="1"/>
</dbReference>
<evidence type="ECO:0000313" key="8">
    <source>
        <dbReference type="EMBL" id="NNU34595.1"/>
    </source>
</evidence>
<keyword evidence="2 8" id="KW-0489">Methyltransferase</keyword>
<dbReference type="InterPro" id="IPR007848">
    <property type="entry name" value="Small_mtfrase_dom"/>
</dbReference>